<proteinExistence type="predicted"/>
<sequence length="75" mass="8369">MKAASWGDVPISCPVDERHNGRFYLVNVAMTAATSKMKSYPYVLNMKTIAMALVEQAAALAHVRQTFGDKRPKKR</sequence>
<accession>A0AAW8ERY7</accession>
<evidence type="ECO:0000313" key="2">
    <source>
        <dbReference type="Proteomes" id="UP001224845"/>
    </source>
</evidence>
<dbReference type="AlphaFoldDB" id="A0AAW8ERY7"/>
<dbReference type="RefSeq" id="WP_307597208.1">
    <property type="nucleotide sequence ID" value="NZ_CAXUQE020000001.1"/>
</dbReference>
<gene>
    <name evidence="1" type="ORF">J2W39_006537</name>
</gene>
<dbReference type="Proteomes" id="UP001224845">
    <property type="component" value="Unassembled WGS sequence"/>
</dbReference>
<dbReference type="EMBL" id="JAUSRV010000025">
    <property type="protein sequence ID" value="MDP9975249.1"/>
    <property type="molecule type" value="Genomic_DNA"/>
</dbReference>
<name>A0AAW8ERY7_VARPD</name>
<comment type="caution">
    <text evidence="1">The sequence shown here is derived from an EMBL/GenBank/DDBJ whole genome shotgun (WGS) entry which is preliminary data.</text>
</comment>
<reference evidence="1" key="1">
    <citation type="submission" date="2023-07" db="EMBL/GenBank/DDBJ databases">
        <title>Sorghum-associated microbial communities from plants grown in Nebraska, USA.</title>
        <authorList>
            <person name="Schachtman D."/>
        </authorList>
    </citation>
    <scope>NUCLEOTIDE SEQUENCE</scope>
    <source>
        <strain evidence="1">DS3315</strain>
    </source>
</reference>
<evidence type="ECO:0000313" key="1">
    <source>
        <dbReference type="EMBL" id="MDP9975249.1"/>
    </source>
</evidence>
<organism evidence="1 2">
    <name type="scientific">Variovorax paradoxus</name>
    <dbReference type="NCBI Taxonomy" id="34073"/>
    <lineage>
        <taxon>Bacteria</taxon>
        <taxon>Pseudomonadati</taxon>
        <taxon>Pseudomonadota</taxon>
        <taxon>Betaproteobacteria</taxon>
        <taxon>Burkholderiales</taxon>
        <taxon>Comamonadaceae</taxon>
        <taxon>Variovorax</taxon>
    </lineage>
</organism>
<protein>
    <submittedName>
        <fullName evidence="1">Uncharacterized protein</fullName>
    </submittedName>
</protein>